<dbReference type="EC" id="5.3.1.16" evidence="4 12"/>
<proteinExistence type="inferred from homology"/>
<dbReference type="NCBIfam" id="TIGR02129">
    <property type="entry name" value="hisA_euk"/>
    <property type="match status" value="1"/>
</dbReference>
<keyword evidence="14" id="KW-1185">Reference proteome</keyword>
<dbReference type="EMBL" id="CAJVRM010000518">
    <property type="protein sequence ID" value="CAG8981783.1"/>
    <property type="molecule type" value="Genomic_DNA"/>
</dbReference>
<dbReference type="InterPro" id="IPR011060">
    <property type="entry name" value="RibuloseP-bd_barrel"/>
</dbReference>
<reference evidence="13" key="1">
    <citation type="submission" date="2021-07" db="EMBL/GenBank/DDBJ databases">
        <authorList>
            <person name="Durling M."/>
        </authorList>
    </citation>
    <scope>NUCLEOTIDE SEQUENCE</scope>
</reference>
<dbReference type="GO" id="GO:0000162">
    <property type="term" value="P:L-tryptophan biosynthetic process"/>
    <property type="evidence" value="ECO:0007669"/>
    <property type="project" value="TreeGrafter"/>
</dbReference>
<dbReference type="FunFam" id="3.20.20.70:FF:000110">
    <property type="entry name" value="1-(5-phosphoribosyl)-5-[(5-phosphoribosylamino)methylideneamino] imidazole-4-carboxamide isomerase, chloroplastic"/>
    <property type="match status" value="1"/>
</dbReference>
<accession>A0A9N9LXQ3</accession>
<evidence type="ECO:0000256" key="9">
    <source>
        <dbReference type="ARBA" id="ARBA00030547"/>
    </source>
</evidence>
<organism evidence="13 14">
    <name type="scientific">Hymenoscyphus albidus</name>
    <dbReference type="NCBI Taxonomy" id="595503"/>
    <lineage>
        <taxon>Eukaryota</taxon>
        <taxon>Fungi</taxon>
        <taxon>Dikarya</taxon>
        <taxon>Ascomycota</taxon>
        <taxon>Pezizomycotina</taxon>
        <taxon>Leotiomycetes</taxon>
        <taxon>Helotiales</taxon>
        <taxon>Helotiaceae</taxon>
        <taxon>Hymenoscyphus</taxon>
    </lineage>
</organism>
<comment type="caution">
    <text evidence="13">The sequence shown here is derived from an EMBL/GenBank/DDBJ whole genome shotgun (WGS) entry which is preliminary data.</text>
</comment>
<dbReference type="InterPro" id="IPR013785">
    <property type="entry name" value="Aldolase_TIM"/>
</dbReference>
<sequence length="275" mass="29973">VGITSPHHAIVLTPSHTMTKFRPCIDLHSGQVKQIVGGTLTTASADLKTNFVSKLPAGHFARLYKDNGLEGAHVIMLGPGNEEAAREALAEWPNALQVGGGITDKNAKQWIEWGAERVIITSFLFPSGKFSQEHLDSVLSALGGDKDKLVIDLSCRRKDGSWFVAMDKWQTITDMEINEASIKSLEPYCSEFLIHAADNEGLQKGIDEQLVEKIAEWCSIPVTYAGGGRNLEDLDRVKKLSNGRIDLTIGSALDCFGGSGVTFEECVKWNKNSTS</sequence>
<evidence type="ECO:0000256" key="6">
    <source>
        <dbReference type="ARBA" id="ARBA00022605"/>
    </source>
</evidence>
<keyword evidence="8 12" id="KW-0413">Isomerase</keyword>
<evidence type="ECO:0000256" key="12">
    <source>
        <dbReference type="RuleBase" id="RU364022"/>
    </source>
</evidence>
<evidence type="ECO:0000256" key="8">
    <source>
        <dbReference type="ARBA" id="ARBA00023235"/>
    </source>
</evidence>
<evidence type="ECO:0000256" key="5">
    <source>
        <dbReference type="ARBA" id="ARBA00018464"/>
    </source>
</evidence>
<keyword evidence="12" id="KW-0963">Cytoplasm</keyword>
<keyword evidence="6 11" id="KW-0028">Amino-acid biosynthesis</keyword>
<dbReference type="GO" id="GO:0003949">
    <property type="term" value="F:1-(5-phosphoribosyl)-5-[(5-phosphoribosylamino)methylideneamino]imidazole-4-carboxamide isomerase activity"/>
    <property type="evidence" value="ECO:0007669"/>
    <property type="project" value="UniProtKB-EC"/>
</dbReference>
<gene>
    <name evidence="13" type="ORF">HYALB_00004725</name>
</gene>
<evidence type="ECO:0000256" key="2">
    <source>
        <dbReference type="ARBA" id="ARBA00005133"/>
    </source>
</evidence>
<dbReference type="GO" id="GO:0000105">
    <property type="term" value="P:L-histidine biosynthetic process"/>
    <property type="evidence" value="ECO:0007669"/>
    <property type="project" value="UniProtKB-KW"/>
</dbReference>
<name>A0A9N9LXQ3_9HELO</name>
<dbReference type="AlphaFoldDB" id="A0A9N9LXQ3"/>
<dbReference type="PANTHER" id="PTHR43090:SF2">
    <property type="entry name" value="1-(5-PHOSPHORIBOSYL)-5-[(5-PHOSPHORIBOSYLAMINO)METHYLIDENEAMINO] IMIDAZOLE-4-CARBOXAMIDE ISOMERASE"/>
    <property type="match status" value="1"/>
</dbReference>
<evidence type="ECO:0000256" key="7">
    <source>
        <dbReference type="ARBA" id="ARBA00023102"/>
    </source>
</evidence>
<dbReference type="Proteomes" id="UP000701801">
    <property type="component" value="Unassembled WGS sequence"/>
</dbReference>
<comment type="subcellular location">
    <subcellularLocation>
        <location evidence="12">Cytoplasm</location>
    </subcellularLocation>
</comment>
<evidence type="ECO:0000256" key="4">
    <source>
        <dbReference type="ARBA" id="ARBA00012550"/>
    </source>
</evidence>
<evidence type="ECO:0000256" key="10">
    <source>
        <dbReference type="ARBA" id="ARBA00031376"/>
    </source>
</evidence>
<dbReference type="PANTHER" id="PTHR43090">
    <property type="entry name" value="1-(5-PHOSPHORIBOSYL)-5-[(5-PHOSPHORIBOSYLAMINO)METHYLIDENEAMINO] IMIDAZOLE-4-CARBOXAMIDE ISOMERASE"/>
    <property type="match status" value="1"/>
</dbReference>
<comment type="similarity">
    <text evidence="3 11">Belongs to the HisA/HisF family.</text>
</comment>
<dbReference type="SUPFAM" id="SSF51366">
    <property type="entry name" value="Ribulose-phoshate binding barrel"/>
    <property type="match status" value="1"/>
</dbReference>
<dbReference type="OrthoDB" id="446074at2759"/>
<dbReference type="Pfam" id="PF00977">
    <property type="entry name" value="His_biosynth"/>
    <property type="match status" value="1"/>
</dbReference>
<evidence type="ECO:0000313" key="14">
    <source>
        <dbReference type="Proteomes" id="UP000701801"/>
    </source>
</evidence>
<dbReference type="InterPro" id="IPR006062">
    <property type="entry name" value="His_biosynth"/>
</dbReference>
<evidence type="ECO:0000256" key="1">
    <source>
        <dbReference type="ARBA" id="ARBA00000901"/>
    </source>
</evidence>
<comment type="pathway">
    <text evidence="2 12">Amino-acid biosynthesis; L-histidine biosynthesis; L-histidine from 5-phospho-alpha-D-ribose 1-diphosphate: step 4/9.</text>
</comment>
<dbReference type="CDD" id="cd04723">
    <property type="entry name" value="HisA_HisF"/>
    <property type="match status" value="1"/>
</dbReference>
<dbReference type="GO" id="GO:0005737">
    <property type="term" value="C:cytoplasm"/>
    <property type="evidence" value="ECO:0007669"/>
    <property type="project" value="UniProtKB-SubCell"/>
</dbReference>
<keyword evidence="7 11" id="KW-0368">Histidine biosynthesis</keyword>
<dbReference type="Gene3D" id="3.20.20.70">
    <property type="entry name" value="Aldolase class I"/>
    <property type="match status" value="1"/>
</dbReference>
<evidence type="ECO:0000256" key="3">
    <source>
        <dbReference type="ARBA" id="ARBA00009667"/>
    </source>
</evidence>
<evidence type="ECO:0000313" key="13">
    <source>
        <dbReference type="EMBL" id="CAG8981783.1"/>
    </source>
</evidence>
<dbReference type="InterPro" id="IPR011858">
    <property type="entry name" value="His6/HISN3"/>
</dbReference>
<protein>
    <recommendedName>
        <fullName evidence="5 12">1-(5-phosphoribosyl)-5-[(5-phosphoribosylamino)methylideneamino] imidazole-4-carboxamide isomerase</fullName>
        <ecNumber evidence="4 12">5.3.1.16</ecNumber>
    </recommendedName>
    <alternativeName>
        <fullName evidence="10 12">5-proFAR isomerase</fullName>
    </alternativeName>
    <alternativeName>
        <fullName evidence="9 12">Phosphoribosylformimino-5-aminoimidazole carboxamide ribotide isomerase</fullName>
    </alternativeName>
</protein>
<comment type="catalytic activity">
    <reaction evidence="1 12">
        <text>1-(5-phospho-beta-D-ribosyl)-5-[(5-phospho-beta-D-ribosylamino)methylideneamino]imidazole-4-carboxamide = 5-[(5-phospho-1-deoxy-D-ribulos-1-ylimino)methylamino]-1-(5-phospho-beta-D-ribosyl)imidazole-4-carboxamide</text>
        <dbReference type="Rhea" id="RHEA:15469"/>
        <dbReference type="ChEBI" id="CHEBI:58435"/>
        <dbReference type="ChEBI" id="CHEBI:58525"/>
        <dbReference type="EC" id="5.3.1.16"/>
    </reaction>
</comment>
<evidence type="ECO:0000256" key="11">
    <source>
        <dbReference type="RuleBase" id="RU003657"/>
    </source>
</evidence>
<feature type="non-terminal residue" evidence="13">
    <location>
        <position position="1"/>
    </location>
</feature>
<dbReference type="InterPro" id="IPR044524">
    <property type="entry name" value="Isoase_HisA-like"/>
</dbReference>